<dbReference type="InterPro" id="IPR003231">
    <property type="entry name" value="ACP"/>
</dbReference>
<keyword evidence="8" id="KW-0276">Fatty acid metabolism</keyword>
<comment type="similarity">
    <text evidence="3">Belongs to the acyl carrier protein (ACP) family.</text>
</comment>
<keyword evidence="4" id="KW-0813">Transport</keyword>
<evidence type="ECO:0000256" key="4">
    <source>
        <dbReference type="ARBA" id="ARBA00022448"/>
    </source>
</evidence>
<evidence type="ECO:0000313" key="16">
    <source>
        <dbReference type="EMBL" id="SNX84182.1"/>
    </source>
</evidence>
<organism evidence="16 17">
    <name type="scientific">Melanopsichium pennsylvanicum</name>
    <dbReference type="NCBI Taxonomy" id="63383"/>
    <lineage>
        <taxon>Eukaryota</taxon>
        <taxon>Fungi</taxon>
        <taxon>Dikarya</taxon>
        <taxon>Basidiomycota</taxon>
        <taxon>Ustilaginomycotina</taxon>
        <taxon>Ustilaginomycetes</taxon>
        <taxon>Ustilaginales</taxon>
        <taxon>Ustilaginaceae</taxon>
        <taxon>Melanopsichium</taxon>
    </lineage>
</organism>
<sequence length="129" mass="13771">MVSALRTAAASLIRARAPMAIARPAVARAAVVTPRFAPVRFYAASAGLSKSDIETRIVDVLKTFEKVDPSKVSATSSFTSDLGLDSLDAVEVVMAIEEEFTIEIPDEEADNITTVQQAIDYIAKTPEAV</sequence>
<comment type="caution">
    <text evidence="16">The sequence shown here is derived from an EMBL/GenBank/DDBJ whole genome shotgun (WGS) entry which is preliminary data.</text>
</comment>
<keyword evidence="10" id="KW-0249">Electron transport</keyword>
<gene>
    <name evidence="16" type="ORF">MEPE_02890</name>
</gene>
<dbReference type="Proteomes" id="UP001294444">
    <property type="component" value="Unassembled WGS sequence"/>
</dbReference>
<keyword evidence="11" id="KW-0443">Lipid metabolism</keyword>
<dbReference type="NCBIfam" id="TIGR00517">
    <property type="entry name" value="acyl_carrier"/>
    <property type="match status" value="1"/>
</dbReference>
<comment type="function">
    <text evidence="14">Carrier of the growing fatty acid chain in fatty acid biosynthesis.</text>
</comment>
<evidence type="ECO:0000256" key="5">
    <source>
        <dbReference type="ARBA" id="ARBA00022450"/>
    </source>
</evidence>
<evidence type="ECO:0000256" key="8">
    <source>
        <dbReference type="ARBA" id="ARBA00022832"/>
    </source>
</evidence>
<evidence type="ECO:0000256" key="7">
    <source>
        <dbReference type="ARBA" id="ARBA00022553"/>
    </source>
</evidence>
<dbReference type="HAMAP" id="MF_01217">
    <property type="entry name" value="Acyl_carrier"/>
    <property type="match status" value="1"/>
</dbReference>
<name>A0AAJ5C4Z0_9BASI</name>
<dbReference type="AlphaFoldDB" id="A0AAJ5C4Z0"/>
<dbReference type="GO" id="GO:0099128">
    <property type="term" value="C:mitochondrial [2Fe-2S] assembly complex"/>
    <property type="evidence" value="ECO:0007669"/>
    <property type="project" value="UniProtKB-ARBA"/>
</dbReference>
<dbReference type="Pfam" id="PF00550">
    <property type="entry name" value="PP-binding"/>
    <property type="match status" value="1"/>
</dbReference>
<dbReference type="GO" id="GO:0000035">
    <property type="term" value="F:acyl binding"/>
    <property type="evidence" value="ECO:0007669"/>
    <property type="project" value="TreeGrafter"/>
</dbReference>
<evidence type="ECO:0000256" key="14">
    <source>
        <dbReference type="RuleBase" id="RU000722"/>
    </source>
</evidence>
<evidence type="ECO:0000259" key="15">
    <source>
        <dbReference type="PROSITE" id="PS50075"/>
    </source>
</evidence>
<evidence type="ECO:0000313" key="17">
    <source>
        <dbReference type="Proteomes" id="UP001294444"/>
    </source>
</evidence>
<accession>A0AAJ5C4Z0</accession>
<feature type="domain" description="Carrier" evidence="15">
    <location>
        <begin position="51"/>
        <end position="126"/>
    </location>
</feature>
<dbReference type="PROSITE" id="PS50075">
    <property type="entry name" value="CARRIER"/>
    <property type="match status" value="1"/>
</dbReference>
<evidence type="ECO:0000256" key="9">
    <source>
        <dbReference type="ARBA" id="ARBA00022946"/>
    </source>
</evidence>
<proteinExistence type="inferred from homology"/>
<evidence type="ECO:0000256" key="1">
    <source>
        <dbReference type="ARBA" id="ARBA00004173"/>
    </source>
</evidence>
<dbReference type="PANTHER" id="PTHR20863">
    <property type="entry name" value="ACYL CARRIER PROTEIN"/>
    <property type="match status" value="1"/>
</dbReference>
<keyword evidence="9" id="KW-0809">Transit peptide</keyword>
<evidence type="ECO:0000256" key="3">
    <source>
        <dbReference type="ARBA" id="ARBA00010930"/>
    </source>
</evidence>
<dbReference type="NCBIfam" id="NF002148">
    <property type="entry name" value="PRK00982.1-2"/>
    <property type="match status" value="1"/>
</dbReference>
<evidence type="ECO:0000256" key="2">
    <source>
        <dbReference type="ARBA" id="ARBA00005194"/>
    </source>
</evidence>
<keyword evidence="7" id="KW-0597">Phosphoprotein</keyword>
<comment type="pathway">
    <text evidence="2">Lipid metabolism; fatty acid biosynthesis.</text>
</comment>
<evidence type="ECO:0000256" key="11">
    <source>
        <dbReference type="ARBA" id="ARBA00023098"/>
    </source>
</evidence>
<dbReference type="InterPro" id="IPR006162">
    <property type="entry name" value="Ppantetheine_attach_site"/>
</dbReference>
<keyword evidence="5 14" id="KW-0596">Phosphopantetheine</keyword>
<dbReference type="PROSITE" id="PS00012">
    <property type="entry name" value="PHOSPHOPANTETHEINE"/>
    <property type="match status" value="1"/>
</dbReference>
<reference evidence="16" key="1">
    <citation type="submission" date="2023-10" db="EMBL/GenBank/DDBJ databases">
        <authorList>
            <person name="Guldener U."/>
        </authorList>
    </citation>
    <scope>NUCLEOTIDE SEQUENCE</scope>
    <source>
        <strain evidence="16">Mp4</strain>
    </source>
</reference>
<dbReference type="SUPFAM" id="SSF47336">
    <property type="entry name" value="ACP-like"/>
    <property type="match status" value="1"/>
</dbReference>
<dbReference type="InterPro" id="IPR009081">
    <property type="entry name" value="PP-bd_ACP"/>
</dbReference>
<comment type="subcellular location">
    <subcellularLocation>
        <location evidence="1">Mitochondrion</location>
    </subcellularLocation>
</comment>
<dbReference type="FunFam" id="1.10.1200.10:FF:000003">
    <property type="entry name" value="Acyl carrier protein"/>
    <property type="match status" value="1"/>
</dbReference>
<keyword evidence="13 14" id="KW-0275">Fatty acid biosynthesis</keyword>
<keyword evidence="12" id="KW-0496">Mitochondrion</keyword>
<dbReference type="Gene3D" id="1.10.1200.10">
    <property type="entry name" value="ACP-like"/>
    <property type="match status" value="1"/>
</dbReference>
<keyword evidence="6 14" id="KW-0444">Lipid biosynthesis</keyword>
<evidence type="ECO:0000256" key="6">
    <source>
        <dbReference type="ARBA" id="ARBA00022516"/>
    </source>
</evidence>
<dbReference type="PANTHER" id="PTHR20863:SF28">
    <property type="entry name" value="ACYL CARRIER PROTEIN, MITOCHONDRIAL"/>
    <property type="match status" value="1"/>
</dbReference>
<evidence type="ECO:0000256" key="12">
    <source>
        <dbReference type="ARBA" id="ARBA00023128"/>
    </source>
</evidence>
<evidence type="ECO:0000256" key="10">
    <source>
        <dbReference type="ARBA" id="ARBA00022982"/>
    </source>
</evidence>
<protein>
    <recommendedName>
        <fullName evidence="14">Acyl carrier protein</fullName>
    </recommendedName>
</protein>
<dbReference type="EMBL" id="OAPG01000005">
    <property type="protein sequence ID" value="SNX84182.1"/>
    <property type="molecule type" value="Genomic_DNA"/>
</dbReference>
<dbReference type="InterPro" id="IPR036736">
    <property type="entry name" value="ACP-like_sf"/>
</dbReference>
<evidence type="ECO:0000256" key="13">
    <source>
        <dbReference type="ARBA" id="ARBA00023160"/>
    </source>
</evidence>
<dbReference type="GO" id="GO:0000036">
    <property type="term" value="F:acyl carrier activity"/>
    <property type="evidence" value="ECO:0007669"/>
    <property type="project" value="TreeGrafter"/>
</dbReference>
<keyword evidence="17" id="KW-1185">Reference proteome</keyword>